<feature type="transmembrane region" description="Helical" evidence="4">
    <location>
        <begin position="20"/>
        <end position="40"/>
    </location>
</feature>
<dbReference type="GO" id="GO:0030313">
    <property type="term" value="C:cell envelope"/>
    <property type="evidence" value="ECO:0007669"/>
    <property type="project" value="UniProtKB-SubCell"/>
</dbReference>
<dbReference type="InterPro" id="IPR050465">
    <property type="entry name" value="UPF0194_transport"/>
</dbReference>
<dbReference type="Proteomes" id="UP000178826">
    <property type="component" value="Unassembled WGS sequence"/>
</dbReference>
<keyword evidence="3" id="KW-0175">Coiled coil</keyword>
<dbReference type="Pfam" id="PF25917">
    <property type="entry name" value="BSH_RND"/>
    <property type="match status" value="1"/>
</dbReference>
<evidence type="ECO:0000256" key="1">
    <source>
        <dbReference type="ARBA" id="ARBA00004196"/>
    </source>
</evidence>
<comment type="subcellular location">
    <subcellularLocation>
        <location evidence="1">Cell envelope</location>
    </subcellularLocation>
</comment>
<keyword evidence="4" id="KW-0472">Membrane</keyword>
<dbReference type="Gene3D" id="1.10.287.470">
    <property type="entry name" value="Helix hairpin bin"/>
    <property type="match status" value="1"/>
</dbReference>
<protein>
    <recommendedName>
        <fullName evidence="5">Multidrug resistance protein MdtA-like barrel-sandwich hybrid domain-containing protein</fullName>
    </recommendedName>
</protein>
<keyword evidence="4" id="KW-0812">Transmembrane</keyword>
<sequence>MNIKNMIGKIGRVKKIKKRWLAAIIIVLLIAGYFIIPQFFKSPTDAYVTEKISKGEVLQEVSETGNVEATDNISLGFKTLGKVSKIYVAVGNDVKSGDILASLDLAQLSAQLQSAKAALTSANSQYAKLLNGATSEDLKTAEDTVISSQQTLDNDYNGSINILNNAYTSIYNAHAAALSLQNDYFSAGDQEGIKVQDAKISINSDMANAKSSLESAQNNPAPANIDAAISEIIKDLNDTYNGLKIIRDQCDRGIYYATVSSTDKTAIDTQKTNIYTTLTSVTTLQHTISSDKITLQKAEDALALKGAAPRQEDIDSAQASINQAQANVDLYQSQLNDNYLRSPIDGKITDVNVKVGEVVSPSQSVVNLLSLNPFEIKANIYEEDIVKVKPENSVKIDLIAFPQQTFLGKVVSISPGEKIVGNVVYYEITIDFPNQPEGIMSGMTADIIIEANKKENVLRVSKSAVETIDGTQMAQVVRKGKIEDQIITTGLEGNDYYEIASGLNEGDEIVTGKK</sequence>
<dbReference type="NCBIfam" id="TIGR01730">
    <property type="entry name" value="RND_mfp"/>
    <property type="match status" value="1"/>
</dbReference>
<dbReference type="InterPro" id="IPR006143">
    <property type="entry name" value="RND_pump_MFP"/>
</dbReference>
<feature type="domain" description="Multidrug resistance protein MdtA-like barrel-sandwich hybrid" evidence="5">
    <location>
        <begin position="81"/>
        <end position="367"/>
    </location>
</feature>
<evidence type="ECO:0000256" key="2">
    <source>
        <dbReference type="ARBA" id="ARBA00009477"/>
    </source>
</evidence>
<dbReference type="PANTHER" id="PTHR32347">
    <property type="entry name" value="EFFLUX SYSTEM COMPONENT YKNX-RELATED"/>
    <property type="match status" value="1"/>
</dbReference>
<evidence type="ECO:0000256" key="3">
    <source>
        <dbReference type="ARBA" id="ARBA00023054"/>
    </source>
</evidence>
<accession>A0A1G2I9B9</accession>
<dbReference type="SUPFAM" id="SSF111369">
    <property type="entry name" value="HlyD-like secretion proteins"/>
    <property type="match status" value="2"/>
</dbReference>
<proteinExistence type="inferred from homology"/>
<reference evidence="6 7" key="1">
    <citation type="journal article" date="2016" name="Nat. Commun.">
        <title>Thousands of microbial genomes shed light on interconnected biogeochemical processes in an aquifer system.</title>
        <authorList>
            <person name="Anantharaman K."/>
            <person name="Brown C.T."/>
            <person name="Hug L.A."/>
            <person name="Sharon I."/>
            <person name="Castelle C.J."/>
            <person name="Probst A.J."/>
            <person name="Thomas B.C."/>
            <person name="Singh A."/>
            <person name="Wilkins M.J."/>
            <person name="Karaoz U."/>
            <person name="Brodie E.L."/>
            <person name="Williams K.H."/>
            <person name="Hubbard S.S."/>
            <person name="Banfield J.F."/>
        </authorList>
    </citation>
    <scope>NUCLEOTIDE SEQUENCE [LARGE SCALE GENOMIC DNA]</scope>
</reference>
<evidence type="ECO:0000313" key="6">
    <source>
        <dbReference type="EMBL" id="OGZ71412.1"/>
    </source>
</evidence>
<dbReference type="GO" id="GO:0022857">
    <property type="term" value="F:transmembrane transporter activity"/>
    <property type="evidence" value="ECO:0007669"/>
    <property type="project" value="InterPro"/>
</dbReference>
<comment type="caution">
    <text evidence="6">The sequence shown here is derived from an EMBL/GenBank/DDBJ whole genome shotgun (WGS) entry which is preliminary data.</text>
</comment>
<dbReference type="InterPro" id="IPR058625">
    <property type="entry name" value="MdtA-like_BSH"/>
</dbReference>
<name>A0A1G2I9B9_9BACT</name>
<evidence type="ECO:0000313" key="7">
    <source>
        <dbReference type="Proteomes" id="UP000178826"/>
    </source>
</evidence>
<dbReference type="EMBL" id="MHOZ01000056">
    <property type="protein sequence ID" value="OGZ71412.1"/>
    <property type="molecule type" value="Genomic_DNA"/>
</dbReference>
<dbReference type="AlphaFoldDB" id="A0A1G2I9B9"/>
<gene>
    <name evidence="6" type="ORF">A2998_02730</name>
</gene>
<comment type="similarity">
    <text evidence="2">Belongs to the membrane fusion protein (MFP) (TC 8.A.1) family.</text>
</comment>
<dbReference type="PANTHER" id="PTHR32347:SF23">
    <property type="entry name" value="BLL5650 PROTEIN"/>
    <property type="match status" value="1"/>
</dbReference>
<dbReference type="Gene3D" id="2.40.30.170">
    <property type="match status" value="1"/>
</dbReference>
<dbReference type="Gene3D" id="2.40.420.20">
    <property type="match status" value="1"/>
</dbReference>
<evidence type="ECO:0000259" key="5">
    <source>
        <dbReference type="Pfam" id="PF25917"/>
    </source>
</evidence>
<organism evidence="6 7">
    <name type="scientific">Candidatus Staskawiczbacteria bacterium RIFCSPLOWO2_01_FULL_37_25b</name>
    <dbReference type="NCBI Taxonomy" id="1802213"/>
    <lineage>
        <taxon>Bacteria</taxon>
        <taxon>Candidatus Staskawicziibacteriota</taxon>
    </lineage>
</organism>
<dbReference type="GO" id="GO:0016020">
    <property type="term" value="C:membrane"/>
    <property type="evidence" value="ECO:0007669"/>
    <property type="project" value="InterPro"/>
</dbReference>
<keyword evidence="4" id="KW-1133">Transmembrane helix</keyword>
<evidence type="ECO:0000256" key="4">
    <source>
        <dbReference type="SAM" id="Phobius"/>
    </source>
</evidence>
<dbReference type="Gene3D" id="2.40.50.100">
    <property type="match status" value="2"/>
</dbReference>